<dbReference type="EMBL" id="UZAJ01040924">
    <property type="protein sequence ID" value="VDP17449.1"/>
    <property type="molecule type" value="Genomic_DNA"/>
</dbReference>
<dbReference type="GO" id="GO:0050839">
    <property type="term" value="F:cell adhesion molecule binding"/>
    <property type="evidence" value="ECO:0007669"/>
    <property type="project" value="TreeGrafter"/>
</dbReference>
<accession>A0A183I461</accession>
<dbReference type="SUPFAM" id="SSF48726">
    <property type="entry name" value="Immunoglobulin"/>
    <property type="match status" value="3"/>
</dbReference>
<dbReference type="PROSITE" id="PS50835">
    <property type="entry name" value="IG_LIKE"/>
    <property type="match status" value="2"/>
</dbReference>
<dbReference type="Gene3D" id="2.60.40.10">
    <property type="entry name" value="Immunoglobulins"/>
    <property type="match status" value="3"/>
</dbReference>
<evidence type="ECO:0000256" key="3">
    <source>
        <dbReference type="ARBA" id="ARBA00023157"/>
    </source>
</evidence>
<dbReference type="InterPro" id="IPR051275">
    <property type="entry name" value="Cell_adhesion_signaling"/>
</dbReference>
<dbReference type="InterPro" id="IPR007110">
    <property type="entry name" value="Ig-like_dom"/>
</dbReference>
<proteinExistence type="predicted"/>
<reference evidence="11" key="1">
    <citation type="submission" date="2016-06" db="UniProtKB">
        <authorList>
            <consortium name="WormBaseParasite"/>
        </authorList>
    </citation>
    <scope>IDENTIFICATION</scope>
</reference>
<keyword evidence="5" id="KW-0393">Immunoglobulin domain</keyword>
<dbReference type="InterPro" id="IPR003598">
    <property type="entry name" value="Ig_sub2"/>
</dbReference>
<gene>
    <name evidence="9" type="ORF">OFLC_LOCUS14523</name>
</gene>
<protein>
    <submittedName>
        <fullName evidence="11">Immunoglobulin domain protein</fullName>
    </submittedName>
</protein>
<feature type="domain" description="Ig-like" evidence="8">
    <location>
        <begin position="232"/>
        <end position="315"/>
    </location>
</feature>
<evidence type="ECO:0000256" key="7">
    <source>
        <dbReference type="SAM" id="Phobius"/>
    </source>
</evidence>
<evidence type="ECO:0000313" key="10">
    <source>
        <dbReference type="Proteomes" id="UP000267606"/>
    </source>
</evidence>
<dbReference type="AlphaFoldDB" id="A0A183I461"/>
<keyword evidence="3" id="KW-1015">Disulfide bond</keyword>
<dbReference type="PANTHER" id="PTHR11640">
    <property type="entry name" value="NEPHRIN"/>
    <property type="match status" value="1"/>
</dbReference>
<dbReference type="STRING" id="387005.A0A183I461"/>
<dbReference type="SMART" id="SM00409">
    <property type="entry name" value="IG"/>
    <property type="match status" value="4"/>
</dbReference>
<evidence type="ECO:0000313" key="9">
    <source>
        <dbReference type="EMBL" id="VDP17449.1"/>
    </source>
</evidence>
<keyword evidence="7" id="KW-1133">Transmembrane helix</keyword>
<keyword evidence="10" id="KW-1185">Reference proteome</keyword>
<dbReference type="InterPro" id="IPR003961">
    <property type="entry name" value="FN3_dom"/>
</dbReference>
<keyword evidence="7" id="KW-0812">Transmembrane</keyword>
<sequence>MNNQQLKCEARNGALDEPLVVTKTLNVLFPPRRVIVRQDDRSKRLIIAGEITKLFCLVYSSNPVAELVWTFPVIANSGLLFEEKRYNRSNQEFGGYEVESVVEFIPTEEMDGGEIRCIASHPQWIEQKVAVYPLNILFAPRMVLDGPLVIVISEGDDFTENLTLRANPPVSTWRWRKDGSHFEHVVGAITARGPILSGHSVTRFDSGLFTLVAGNSVGTVNVTIHVTVEYAAYVTHITSPVLASVGEEVVMECEVDGVPKRDGMVKWLREEQIIEGVSLVGQTRAVMRLNASFETSGSYTCIADNGKGVANRTVAYLLVNRAPTIIRQPSLLRAAGPLGGRVQLRCRAHAVPDAHFQWIVQGQSSLVRLFCAYRYGDFKEVEIRGLEPASLYEISIRARNKRGMVSEFSRPPIIVYTKDEYGMDVVSVPKKDSFPVPVIVLFGLCCVILLLINCFLLCYMHRRKRRKKMQKKTEIIRNANNSGSDVKLVQMYGALTSVESPCRPDSTNTNRSELGHEPDSEDNQSLRTMIEVSPNGYVQQVDPANYYERECLVEYEFDPNLYGDIKSNTLQRSPHNYDNLRFPVLFLKLSKNGDTSVSFMDGGSLSLMTNVNDVGSPRRIHKPRVIDSSSSADLLANNNNTPPQMLSTFLHRGGIHTTPFNFAHVDGDLV</sequence>
<evidence type="ECO:0000256" key="1">
    <source>
        <dbReference type="ARBA" id="ARBA00004479"/>
    </source>
</evidence>
<dbReference type="GO" id="GO:0005911">
    <property type="term" value="C:cell-cell junction"/>
    <property type="evidence" value="ECO:0007669"/>
    <property type="project" value="TreeGrafter"/>
</dbReference>
<dbReference type="Pfam" id="PF13927">
    <property type="entry name" value="Ig_3"/>
    <property type="match status" value="1"/>
</dbReference>
<name>A0A183I461_9BILA</name>
<keyword evidence="4" id="KW-0325">Glycoprotein</keyword>
<dbReference type="Proteomes" id="UP000267606">
    <property type="component" value="Unassembled WGS sequence"/>
</dbReference>
<dbReference type="PANTHER" id="PTHR11640:SF31">
    <property type="entry name" value="IRREGULAR CHIASM C-ROUGHEST PROTEIN-RELATED"/>
    <property type="match status" value="1"/>
</dbReference>
<dbReference type="InterPro" id="IPR003599">
    <property type="entry name" value="Ig_sub"/>
</dbReference>
<dbReference type="InterPro" id="IPR036179">
    <property type="entry name" value="Ig-like_dom_sf"/>
</dbReference>
<dbReference type="GO" id="GO:0005886">
    <property type="term" value="C:plasma membrane"/>
    <property type="evidence" value="ECO:0007669"/>
    <property type="project" value="TreeGrafter"/>
</dbReference>
<reference evidence="9 10" key="2">
    <citation type="submission" date="2018-11" db="EMBL/GenBank/DDBJ databases">
        <authorList>
            <consortium name="Pathogen Informatics"/>
        </authorList>
    </citation>
    <scope>NUCLEOTIDE SEQUENCE [LARGE SCALE GENOMIC DNA]</scope>
</reference>
<dbReference type="WBParaSite" id="OFLC_0001453101-mRNA-1">
    <property type="protein sequence ID" value="OFLC_0001453101-mRNA-1"/>
    <property type="gene ID" value="OFLC_0001453101"/>
</dbReference>
<feature type="domain" description="Ig-like" evidence="8">
    <location>
        <begin position="31"/>
        <end position="130"/>
    </location>
</feature>
<dbReference type="SMART" id="SM00408">
    <property type="entry name" value="IGc2"/>
    <property type="match status" value="1"/>
</dbReference>
<evidence type="ECO:0000313" key="11">
    <source>
        <dbReference type="WBParaSite" id="OFLC_0001453101-mRNA-1"/>
    </source>
</evidence>
<dbReference type="GO" id="GO:0098609">
    <property type="term" value="P:cell-cell adhesion"/>
    <property type="evidence" value="ECO:0007669"/>
    <property type="project" value="TreeGrafter"/>
</dbReference>
<evidence type="ECO:0000259" key="8">
    <source>
        <dbReference type="PROSITE" id="PS50835"/>
    </source>
</evidence>
<organism evidence="11">
    <name type="scientific">Onchocerca flexuosa</name>
    <dbReference type="NCBI Taxonomy" id="387005"/>
    <lineage>
        <taxon>Eukaryota</taxon>
        <taxon>Metazoa</taxon>
        <taxon>Ecdysozoa</taxon>
        <taxon>Nematoda</taxon>
        <taxon>Chromadorea</taxon>
        <taxon>Rhabditida</taxon>
        <taxon>Spirurina</taxon>
        <taxon>Spiruromorpha</taxon>
        <taxon>Filarioidea</taxon>
        <taxon>Onchocercidae</taxon>
        <taxon>Onchocerca</taxon>
    </lineage>
</organism>
<evidence type="ECO:0000256" key="4">
    <source>
        <dbReference type="ARBA" id="ARBA00023180"/>
    </source>
</evidence>
<evidence type="ECO:0000256" key="6">
    <source>
        <dbReference type="SAM" id="MobiDB-lite"/>
    </source>
</evidence>
<dbReference type="CDD" id="cd00063">
    <property type="entry name" value="FN3"/>
    <property type="match status" value="1"/>
</dbReference>
<comment type="subcellular location">
    <subcellularLocation>
        <location evidence="1">Membrane</location>
        <topology evidence="1">Single-pass type I membrane protein</topology>
    </subcellularLocation>
</comment>
<evidence type="ECO:0000256" key="2">
    <source>
        <dbReference type="ARBA" id="ARBA00023136"/>
    </source>
</evidence>
<keyword evidence="2 7" id="KW-0472">Membrane</keyword>
<dbReference type="InterPro" id="IPR013783">
    <property type="entry name" value="Ig-like_fold"/>
</dbReference>
<feature type="transmembrane region" description="Helical" evidence="7">
    <location>
        <begin position="434"/>
        <end position="459"/>
    </location>
</feature>
<evidence type="ECO:0000256" key="5">
    <source>
        <dbReference type="ARBA" id="ARBA00023319"/>
    </source>
</evidence>
<feature type="region of interest" description="Disordered" evidence="6">
    <location>
        <begin position="498"/>
        <end position="523"/>
    </location>
</feature>